<dbReference type="Proteomes" id="UP000824120">
    <property type="component" value="Chromosome 8"/>
</dbReference>
<evidence type="ECO:0000313" key="2">
    <source>
        <dbReference type="Proteomes" id="UP000824120"/>
    </source>
</evidence>
<comment type="caution">
    <text evidence="1">The sequence shown here is derived from an EMBL/GenBank/DDBJ whole genome shotgun (WGS) entry which is preliminary data.</text>
</comment>
<sequence>MLVVILANRDMLLIPKSEQSKNWFINDGCNLQLHGIRTEEKYQMAIAVHVKSLNIEVESYLEVESHVTLNIVGVHRY</sequence>
<protein>
    <submittedName>
        <fullName evidence="1">Uncharacterized protein</fullName>
    </submittedName>
</protein>
<accession>A0A9J5XVL4</accession>
<dbReference type="EMBL" id="JACXVP010000008">
    <property type="protein sequence ID" value="KAG5590950.1"/>
    <property type="molecule type" value="Genomic_DNA"/>
</dbReference>
<dbReference type="AlphaFoldDB" id="A0A9J5XVL4"/>
<proteinExistence type="predicted"/>
<organism evidence="1 2">
    <name type="scientific">Solanum commersonii</name>
    <name type="common">Commerson's wild potato</name>
    <name type="synonym">Commerson's nightshade</name>
    <dbReference type="NCBI Taxonomy" id="4109"/>
    <lineage>
        <taxon>Eukaryota</taxon>
        <taxon>Viridiplantae</taxon>
        <taxon>Streptophyta</taxon>
        <taxon>Embryophyta</taxon>
        <taxon>Tracheophyta</taxon>
        <taxon>Spermatophyta</taxon>
        <taxon>Magnoliopsida</taxon>
        <taxon>eudicotyledons</taxon>
        <taxon>Gunneridae</taxon>
        <taxon>Pentapetalae</taxon>
        <taxon>asterids</taxon>
        <taxon>lamiids</taxon>
        <taxon>Solanales</taxon>
        <taxon>Solanaceae</taxon>
        <taxon>Solanoideae</taxon>
        <taxon>Solaneae</taxon>
        <taxon>Solanum</taxon>
    </lineage>
</organism>
<name>A0A9J5XVL4_SOLCO</name>
<gene>
    <name evidence="1" type="ORF">H5410_041464</name>
</gene>
<keyword evidence="2" id="KW-1185">Reference proteome</keyword>
<evidence type="ECO:0000313" key="1">
    <source>
        <dbReference type="EMBL" id="KAG5590950.1"/>
    </source>
</evidence>
<reference evidence="1 2" key="1">
    <citation type="submission" date="2020-09" db="EMBL/GenBank/DDBJ databases">
        <title>De no assembly of potato wild relative species, Solanum commersonii.</title>
        <authorList>
            <person name="Cho K."/>
        </authorList>
    </citation>
    <scope>NUCLEOTIDE SEQUENCE [LARGE SCALE GENOMIC DNA]</scope>
    <source>
        <strain evidence="1">LZ3.2</strain>
        <tissue evidence="1">Leaf</tissue>
    </source>
</reference>